<dbReference type="Proteomes" id="UP001165378">
    <property type="component" value="Unassembled WGS sequence"/>
</dbReference>
<dbReference type="AlphaFoldDB" id="A0AA41U5B8"/>
<proteinExistence type="predicted"/>
<dbReference type="EMBL" id="JAKFHA010000013">
    <property type="protein sequence ID" value="MCF2529829.1"/>
    <property type="molecule type" value="Genomic_DNA"/>
</dbReference>
<evidence type="ECO:0000313" key="1">
    <source>
        <dbReference type="EMBL" id="MCF2529829.1"/>
    </source>
</evidence>
<organism evidence="1 2">
    <name type="scientific">Yinghuangia soli</name>
    <dbReference type="NCBI Taxonomy" id="2908204"/>
    <lineage>
        <taxon>Bacteria</taxon>
        <taxon>Bacillati</taxon>
        <taxon>Actinomycetota</taxon>
        <taxon>Actinomycetes</taxon>
        <taxon>Kitasatosporales</taxon>
        <taxon>Streptomycetaceae</taxon>
        <taxon>Yinghuangia</taxon>
    </lineage>
</organism>
<evidence type="ECO:0000313" key="2">
    <source>
        <dbReference type="Proteomes" id="UP001165378"/>
    </source>
</evidence>
<accession>A0AA41U5B8</accession>
<comment type="caution">
    <text evidence="1">The sequence shown here is derived from an EMBL/GenBank/DDBJ whole genome shotgun (WGS) entry which is preliminary data.</text>
</comment>
<reference evidence="1" key="1">
    <citation type="submission" date="2022-01" db="EMBL/GenBank/DDBJ databases">
        <title>Genome-Based Taxonomic Classification of the Phylum Actinobacteria.</title>
        <authorList>
            <person name="Gao Y."/>
        </authorList>
    </citation>
    <scope>NUCLEOTIDE SEQUENCE</scope>
    <source>
        <strain evidence="1">KLBMP 8922</strain>
    </source>
</reference>
<protein>
    <submittedName>
        <fullName evidence="1">Uncharacterized protein</fullName>
    </submittedName>
</protein>
<name>A0AA41U5B8_9ACTN</name>
<keyword evidence="2" id="KW-1185">Reference proteome</keyword>
<dbReference type="RefSeq" id="WP_235054434.1">
    <property type="nucleotide sequence ID" value="NZ_JAKFHA010000013.1"/>
</dbReference>
<gene>
    <name evidence="1" type="ORF">LZ495_21760</name>
</gene>
<sequence length="158" mass="17328">MGEIDFYVAAVCSRTVLGVGAGAQPADVAAVLGDSYLDDRSRRRLRRDYGLVEFFFEFEPATDWRCRGFSVQVHRLDHGDESIVPEAVREAYGELHDRVGEQRLADALRAAGAEIVPYEERSDGPGWSRFRVGSASVISESEPGSGDPALVWSIHVSA</sequence>